<dbReference type="OrthoDB" id="9885927at2"/>
<sequence>MRSKPIAHVVEEFFQATTLKKATINDVLKHYVEKYGEDNPIEMKKARHAIYLKIHRLVKSGELVVASKSGKSTHYAKAKILDETKTQKNTPIAVVASEKEMLLKRKAELEYELELCIAEAQGYEEMKSLLPTQLDLLISKKSEAKKRAITLNGLLTSTQTILLALS</sequence>
<dbReference type="AlphaFoldDB" id="A0A1M5KJD8"/>
<organism evidence="1 2">
    <name type="scientific">Marinomonas polaris DSM 16579</name>
    <dbReference type="NCBI Taxonomy" id="1122206"/>
    <lineage>
        <taxon>Bacteria</taxon>
        <taxon>Pseudomonadati</taxon>
        <taxon>Pseudomonadota</taxon>
        <taxon>Gammaproteobacteria</taxon>
        <taxon>Oceanospirillales</taxon>
        <taxon>Oceanospirillaceae</taxon>
        <taxon>Marinomonas</taxon>
    </lineage>
</organism>
<dbReference type="EMBL" id="FQVF01000023">
    <property type="protein sequence ID" value="SHG52897.1"/>
    <property type="molecule type" value="Genomic_DNA"/>
</dbReference>
<proteinExistence type="predicted"/>
<reference evidence="2" key="1">
    <citation type="submission" date="2016-11" db="EMBL/GenBank/DDBJ databases">
        <authorList>
            <person name="Varghese N."/>
            <person name="Submissions S."/>
        </authorList>
    </citation>
    <scope>NUCLEOTIDE SEQUENCE [LARGE SCALE GENOMIC DNA]</scope>
    <source>
        <strain evidence="2">DSM 16579</strain>
    </source>
</reference>
<name>A0A1M5KJD8_9GAMM</name>
<dbReference type="RefSeq" id="WP_072841621.1">
    <property type="nucleotide sequence ID" value="NZ_FQVF01000023.1"/>
</dbReference>
<protein>
    <submittedName>
        <fullName evidence="1">Uncharacterized protein</fullName>
    </submittedName>
</protein>
<accession>A0A1M5KJD8</accession>
<keyword evidence="2" id="KW-1185">Reference proteome</keyword>
<evidence type="ECO:0000313" key="1">
    <source>
        <dbReference type="EMBL" id="SHG52897.1"/>
    </source>
</evidence>
<dbReference type="Proteomes" id="UP000184517">
    <property type="component" value="Unassembled WGS sequence"/>
</dbReference>
<dbReference type="STRING" id="1122206.SAMN02745753_04082"/>
<evidence type="ECO:0000313" key="2">
    <source>
        <dbReference type="Proteomes" id="UP000184517"/>
    </source>
</evidence>
<gene>
    <name evidence="1" type="ORF">SAMN02745753_04082</name>
</gene>